<dbReference type="EMBL" id="LSRX01002364">
    <property type="protein sequence ID" value="OLP75630.1"/>
    <property type="molecule type" value="Genomic_DNA"/>
</dbReference>
<organism evidence="2 3">
    <name type="scientific">Symbiodinium microadriaticum</name>
    <name type="common">Dinoflagellate</name>
    <name type="synonym">Zooxanthella microadriatica</name>
    <dbReference type="NCBI Taxonomy" id="2951"/>
    <lineage>
        <taxon>Eukaryota</taxon>
        <taxon>Sar</taxon>
        <taxon>Alveolata</taxon>
        <taxon>Dinophyceae</taxon>
        <taxon>Suessiales</taxon>
        <taxon>Symbiodiniaceae</taxon>
        <taxon>Symbiodinium</taxon>
    </lineage>
</organism>
<proteinExistence type="predicted"/>
<gene>
    <name evidence="2" type="ORF">AK812_SmicGene44545</name>
</gene>
<feature type="region of interest" description="Disordered" evidence="1">
    <location>
        <begin position="1"/>
        <end position="26"/>
    </location>
</feature>
<dbReference type="Proteomes" id="UP000186817">
    <property type="component" value="Unassembled WGS sequence"/>
</dbReference>
<evidence type="ECO:0000313" key="2">
    <source>
        <dbReference type="EMBL" id="OLP75630.1"/>
    </source>
</evidence>
<protein>
    <submittedName>
        <fullName evidence="2">Uncharacterized protein</fullName>
    </submittedName>
</protein>
<feature type="region of interest" description="Disordered" evidence="1">
    <location>
        <begin position="118"/>
        <end position="175"/>
    </location>
</feature>
<name>A0A1Q9BYH5_SYMMI</name>
<dbReference type="InterPro" id="IPR036236">
    <property type="entry name" value="Znf_C2H2_sf"/>
</dbReference>
<feature type="region of interest" description="Disordered" evidence="1">
    <location>
        <begin position="323"/>
        <end position="348"/>
    </location>
</feature>
<dbReference type="SUPFAM" id="SSF57667">
    <property type="entry name" value="beta-beta-alpha zinc fingers"/>
    <property type="match status" value="1"/>
</dbReference>
<sequence>MNGSPRLERRSMLEGGKELDSRRRRPDGCQVSLFEGSAGMDWQEDEQKFEEKVEDSLGILLVLGTSRTLELRPSGVEDGSAWAQPHIWYTSYVWYISEGVGEDLLLCFTAQAIAGEVGSAPEDSSQPADKPAVRSSTEELAPAQPKSAAPDPGFTASSSMPPPDAPDPPAPPQAFVLAEPSADALGVLGIARTPDYSEDSGGYDVKGCGGGSADGHEKDGDIDDGHDYHHDAELGLVHNGSRNWKKNKRTATMHADAAATAGLGDHGIPLPINGGKKVRFKTEAEAAAAALSTSASAPPTPSFPPSPWVCNICDGKAFPSHQAYEDHRASKRHKRNARGSPEISPPVAGPAMMSPYMLPSTAAPVNMDNLPGVGAGCLN</sequence>
<dbReference type="AlphaFoldDB" id="A0A1Q9BYH5"/>
<keyword evidence="3" id="KW-1185">Reference proteome</keyword>
<feature type="compositionally biased region" description="Basic and acidic residues" evidence="1">
    <location>
        <begin position="1"/>
        <end position="21"/>
    </location>
</feature>
<comment type="caution">
    <text evidence="2">The sequence shown here is derived from an EMBL/GenBank/DDBJ whole genome shotgun (WGS) entry which is preliminary data.</text>
</comment>
<feature type="compositionally biased region" description="Pro residues" evidence="1">
    <location>
        <begin position="160"/>
        <end position="172"/>
    </location>
</feature>
<evidence type="ECO:0000256" key="1">
    <source>
        <dbReference type="SAM" id="MobiDB-lite"/>
    </source>
</evidence>
<reference evidence="2 3" key="1">
    <citation type="submission" date="2016-02" db="EMBL/GenBank/DDBJ databases">
        <title>Genome analysis of coral dinoflagellate symbionts highlights evolutionary adaptations to a symbiotic lifestyle.</title>
        <authorList>
            <person name="Aranda M."/>
            <person name="Li Y."/>
            <person name="Liew Y.J."/>
            <person name="Baumgarten S."/>
            <person name="Simakov O."/>
            <person name="Wilson M."/>
            <person name="Piel J."/>
            <person name="Ashoor H."/>
            <person name="Bougouffa S."/>
            <person name="Bajic V.B."/>
            <person name="Ryu T."/>
            <person name="Ravasi T."/>
            <person name="Bayer T."/>
            <person name="Micklem G."/>
            <person name="Kim H."/>
            <person name="Bhak J."/>
            <person name="Lajeunesse T.C."/>
            <person name="Voolstra C.R."/>
        </authorList>
    </citation>
    <scope>NUCLEOTIDE SEQUENCE [LARGE SCALE GENOMIC DNA]</scope>
    <source>
        <strain evidence="2 3">CCMP2467</strain>
    </source>
</reference>
<evidence type="ECO:0000313" key="3">
    <source>
        <dbReference type="Proteomes" id="UP000186817"/>
    </source>
</evidence>
<accession>A0A1Q9BYH5</accession>